<proteinExistence type="predicted"/>
<dbReference type="EMBL" id="JABKKE010000005">
    <property type="protein sequence ID" value="NPE13527.1"/>
    <property type="molecule type" value="Genomic_DNA"/>
</dbReference>
<dbReference type="Proteomes" id="UP001193734">
    <property type="component" value="Unassembled WGS sequence"/>
</dbReference>
<organism evidence="2 3">
    <name type="scientific">Xylanibacter rodentium</name>
    <dbReference type="NCBI Taxonomy" id="2736289"/>
    <lineage>
        <taxon>Bacteria</taxon>
        <taxon>Pseudomonadati</taxon>
        <taxon>Bacteroidota</taxon>
        <taxon>Bacteroidia</taxon>
        <taxon>Bacteroidales</taxon>
        <taxon>Prevotellaceae</taxon>
        <taxon>Xylanibacter</taxon>
    </lineage>
</organism>
<evidence type="ECO:0000313" key="2">
    <source>
        <dbReference type="EMBL" id="NPE13527.1"/>
    </source>
</evidence>
<comment type="caution">
    <text evidence="2">The sequence shown here is derived from an EMBL/GenBank/DDBJ whole genome shotgun (WGS) entry which is preliminary data.</text>
</comment>
<evidence type="ECO:0000313" key="3">
    <source>
        <dbReference type="Proteomes" id="UP001193734"/>
    </source>
</evidence>
<dbReference type="InterPro" id="IPR025324">
    <property type="entry name" value="DUF4230"/>
</dbReference>
<keyword evidence="1" id="KW-0812">Transmembrane</keyword>
<feature type="transmembrane region" description="Helical" evidence="1">
    <location>
        <begin position="12"/>
        <end position="31"/>
    </location>
</feature>
<name>A0ABX2AS28_9BACT</name>
<reference evidence="2 3" key="1">
    <citation type="submission" date="2020-05" db="EMBL/GenBank/DDBJ databases">
        <title>Distinct polysaccharide utilization as determinants for interspecies competition between intestinal Prevotella spp.</title>
        <authorList>
            <person name="Galvez E.J.C."/>
            <person name="Iljazovic A."/>
            <person name="Strowig T."/>
        </authorList>
    </citation>
    <scope>NUCLEOTIDE SEQUENCE [LARGE SCALE GENOMIC DNA]</scope>
    <source>
        <strain evidence="2 3">PROD</strain>
    </source>
</reference>
<gene>
    <name evidence="2" type="ORF">HPS55_04150</name>
</gene>
<keyword evidence="1" id="KW-1133">Transmembrane helix</keyword>
<protein>
    <submittedName>
        <fullName evidence="2">DUF4230 domain-containing protein</fullName>
    </submittedName>
</protein>
<dbReference type="Pfam" id="PF14014">
    <property type="entry name" value="DUF4230"/>
    <property type="match status" value="1"/>
</dbReference>
<sequence length="214" mass="24602">MKKTLITLNRLRTTAIAVAIIVVAVMIFWLVRVSKNNEITITADNRIDITPEQIQSIKAIGEWEFLSITDEEMVDTTRSRLFGNDRLVRIYYGTMRLGINMHHTKPGWIKPSGDSVSVTLPPVELLDHDFIDEARTRSFHESGRWTAEDREAMYRRAHRMMKARGLTPANINTARNNADAQMRSMLRAIGFRHITIRFENRAPLLPPSAQHRLP</sequence>
<keyword evidence="1" id="KW-0472">Membrane</keyword>
<keyword evidence="3" id="KW-1185">Reference proteome</keyword>
<evidence type="ECO:0000256" key="1">
    <source>
        <dbReference type="SAM" id="Phobius"/>
    </source>
</evidence>
<dbReference type="GeneID" id="82156952"/>
<accession>A0ABX2AS28</accession>
<dbReference type="RefSeq" id="WP_172176064.1">
    <property type="nucleotide sequence ID" value="NZ_CASGIA010000004.1"/>
</dbReference>